<reference evidence="4 5" key="1">
    <citation type="submission" date="2024-11" db="EMBL/GenBank/DDBJ databases">
        <title>Chromosome-level genome assembly of Eucalyptus globulus Labill. provides insights into its genome evolution.</title>
        <authorList>
            <person name="Li X."/>
        </authorList>
    </citation>
    <scope>NUCLEOTIDE SEQUENCE [LARGE SCALE GENOMIC DNA]</scope>
    <source>
        <strain evidence="4">CL2024</strain>
        <tissue evidence="4">Fresh tender leaves</tissue>
    </source>
</reference>
<name>A0ABD3KQP8_EUCGL</name>
<evidence type="ECO:0000256" key="1">
    <source>
        <dbReference type="ARBA" id="ARBA00006432"/>
    </source>
</evidence>
<accession>A0ABD3KQP8</accession>
<keyword evidence="5" id="KW-1185">Reference proteome</keyword>
<evidence type="ECO:0000313" key="4">
    <source>
        <dbReference type="EMBL" id="KAL3738135.1"/>
    </source>
</evidence>
<dbReference type="AlphaFoldDB" id="A0ABD3KQP8"/>
<protein>
    <recommendedName>
        <fullName evidence="3">AMP-dependent synthetase/ligase domain-containing protein</fullName>
    </recommendedName>
</protein>
<keyword evidence="2" id="KW-0436">Ligase</keyword>
<dbReference type="Gene3D" id="3.40.50.12780">
    <property type="entry name" value="N-terminal domain of ligase-like"/>
    <property type="match status" value="1"/>
</dbReference>
<sequence length="470" mass="50785">MGELTLTGLLKKAAWDFPDGRAVSACGEFDLTHARLQELVDHAAALLAACNIGAGDMVALAFPNTIEFVILFLAVIRCRATAAPLNPIYTAKEFKFYLSDTKPKLLVTPHEGNQRAQSAASNLNIRCLTTKLRSADSKITLSSIDREPSLDLMSEVINDPSDIALSLHTTGTTSRPKRLLLTQHNLASSVRNIKREFKLTELDSTVIVLPLLHVHSLVAGLLSSLSAGAAVAFPAAVRFSVPTFLGDMKLYNATWYTADASLHQIILDRYLSKPKPAYKKLRLIVSCSVSLAPSIQAQLEEAFGAAVVEAYAMMEATHLMASDPLPEDGEHEPGSVGRPMGKEMATLDEHGAIQAAAGASHEVCIRVPNVTERGGEEGDPNLTMEFEKLSGPKKFSYEELMIATAGGKILGKGAEALMIAGLWCAHPIATSRPSIEEVKLRKLPSKRLRSQHSIDQVLPRCLGFWADASL</sequence>
<comment type="caution">
    <text evidence="4">The sequence shown here is derived from an EMBL/GenBank/DDBJ whole genome shotgun (WGS) entry which is preliminary data.</text>
</comment>
<feature type="domain" description="AMP-dependent synthetase/ligase" evidence="3">
    <location>
        <begin position="12"/>
        <end position="371"/>
    </location>
</feature>
<dbReference type="InterPro" id="IPR000873">
    <property type="entry name" value="AMP-dep_synth/lig_dom"/>
</dbReference>
<evidence type="ECO:0000256" key="2">
    <source>
        <dbReference type="ARBA" id="ARBA00022598"/>
    </source>
</evidence>
<dbReference type="InterPro" id="IPR042099">
    <property type="entry name" value="ANL_N_sf"/>
</dbReference>
<comment type="similarity">
    <text evidence="1">Belongs to the ATP-dependent AMP-binding enzyme family.</text>
</comment>
<dbReference type="GO" id="GO:0016874">
    <property type="term" value="F:ligase activity"/>
    <property type="evidence" value="ECO:0007669"/>
    <property type="project" value="UniProtKB-KW"/>
</dbReference>
<dbReference type="PANTHER" id="PTHR43201">
    <property type="entry name" value="ACYL-COA SYNTHETASE"/>
    <property type="match status" value="1"/>
</dbReference>
<dbReference type="Proteomes" id="UP001634007">
    <property type="component" value="Unassembled WGS sequence"/>
</dbReference>
<organism evidence="4 5">
    <name type="scientific">Eucalyptus globulus</name>
    <name type="common">Tasmanian blue gum</name>
    <dbReference type="NCBI Taxonomy" id="34317"/>
    <lineage>
        <taxon>Eukaryota</taxon>
        <taxon>Viridiplantae</taxon>
        <taxon>Streptophyta</taxon>
        <taxon>Embryophyta</taxon>
        <taxon>Tracheophyta</taxon>
        <taxon>Spermatophyta</taxon>
        <taxon>Magnoliopsida</taxon>
        <taxon>eudicotyledons</taxon>
        <taxon>Gunneridae</taxon>
        <taxon>Pentapetalae</taxon>
        <taxon>rosids</taxon>
        <taxon>malvids</taxon>
        <taxon>Myrtales</taxon>
        <taxon>Myrtaceae</taxon>
        <taxon>Myrtoideae</taxon>
        <taxon>Eucalypteae</taxon>
        <taxon>Eucalyptus</taxon>
    </lineage>
</organism>
<dbReference type="PANTHER" id="PTHR43201:SF5">
    <property type="entry name" value="MEDIUM-CHAIN ACYL-COA LIGASE ACSF2, MITOCHONDRIAL"/>
    <property type="match status" value="1"/>
</dbReference>
<dbReference type="Pfam" id="PF00501">
    <property type="entry name" value="AMP-binding"/>
    <property type="match status" value="1"/>
</dbReference>
<gene>
    <name evidence="4" type="ORF">ACJRO7_019640</name>
</gene>
<dbReference type="EMBL" id="JBJKBG010000005">
    <property type="protein sequence ID" value="KAL3738135.1"/>
    <property type="molecule type" value="Genomic_DNA"/>
</dbReference>
<proteinExistence type="inferred from homology"/>
<evidence type="ECO:0000259" key="3">
    <source>
        <dbReference type="Pfam" id="PF00501"/>
    </source>
</evidence>
<evidence type="ECO:0000313" key="5">
    <source>
        <dbReference type="Proteomes" id="UP001634007"/>
    </source>
</evidence>
<dbReference type="SUPFAM" id="SSF56801">
    <property type="entry name" value="Acetyl-CoA synthetase-like"/>
    <property type="match status" value="1"/>
</dbReference>